<keyword evidence="8 9" id="KW-0472">Membrane</keyword>
<protein>
    <submittedName>
        <fullName evidence="12">ABC transporter</fullName>
    </submittedName>
</protein>
<keyword evidence="2" id="KW-0813">Transport</keyword>
<dbReference type="InterPro" id="IPR003593">
    <property type="entry name" value="AAA+_ATPase"/>
</dbReference>
<dbReference type="SMART" id="SM00382">
    <property type="entry name" value="AAA"/>
    <property type="match status" value="1"/>
</dbReference>
<dbReference type="PROSITE" id="PS00211">
    <property type="entry name" value="ABC_TRANSPORTER_1"/>
    <property type="match status" value="1"/>
</dbReference>
<dbReference type="SUPFAM" id="SSF52540">
    <property type="entry name" value="P-loop containing nucleoside triphosphate hydrolases"/>
    <property type="match status" value="1"/>
</dbReference>
<keyword evidence="3" id="KW-1003">Cell membrane</keyword>
<dbReference type="RefSeq" id="WP_035905204.1">
    <property type="nucleotide sequence ID" value="NZ_JAAC01000047.1"/>
</dbReference>
<dbReference type="InterPro" id="IPR027417">
    <property type="entry name" value="P-loop_NTPase"/>
</dbReference>
<dbReference type="InterPro" id="IPR003439">
    <property type="entry name" value="ABC_transporter-like_ATP-bd"/>
</dbReference>
<dbReference type="GO" id="GO:0005886">
    <property type="term" value="C:plasma membrane"/>
    <property type="evidence" value="ECO:0007669"/>
    <property type="project" value="UniProtKB-SubCell"/>
</dbReference>
<dbReference type="EMBL" id="JAAC01000047">
    <property type="protein sequence ID" value="KDE64113.1"/>
    <property type="molecule type" value="Genomic_DNA"/>
</dbReference>
<dbReference type="GO" id="GO:0005524">
    <property type="term" value="F:ATP binding"/>
    <property type="evidence" value="ECO:0007669"/>
    <property type="project" value="UniProtKB-KW"/>
</dbReference>
<evidence type="ECO:0000256" key="8">
    <source>
        <dbReference type="ARBA" id="ARBA00023136"/>
    </source>
</evidence>
<sequence length="581" mass="66246">MIIKLSKSIREYKTVSLLTPLLVSLEVIMECILPSIIALLINQIKSEGEIRLLFRYSFFAFILLGFSFLAGILAGTTSAVASCGFAKNLRKDMFYHIQHYSFKNIEKFPVSSLITRMTSDISNLQNAYIVILRTAIRAPLMLIFSFIMVFILGAKLVWIFFVVVPILVIGLIWIIRKAFPFFQKIFIQYDAMNNLVQENIKSMRVVKSYVREEYEEKKFNLTIHKLYTDSVKVRSILAFTSPLMQFCIYAITVFLLFFASYHITLPQKGNFDIGQLSSLLLYSLMILNSFMALSMVFVMISMSVESGKRITEVLIEKSLLSNPENPIFSLKDNSIRFENVSFQYSKKSKKKILTNINLQINTGETIGIIGSTGSAKSSLVQLIPRLYDVTEGSIKVGGVDIRSYDITTLRKQIVIVLQKNTLFAGSIRENLRFGRENATEQEMKKACQLAQADEFISHFQEGYDSWIEQGGTNLSGGQKQRLCLARTFLKNPKILILDDATSAVDTKTDRLIQKALSDFFPESTKIIVAQRIASIEHADRIILMEHGHIQAIGTHQQLLLENQNYRDIYISQKRMEDRNED</sequence>
<dbReference type="Pfam" id="PF00005">
    <property type="entry name" value="ABC_tran"/>
    <property type="match status" value="1"/>
</dbReference>
<evidence type="ECO:0000256" key="4">
    <source>
        <dbReference type="ARBA" id="ARBA00022692"/>
    </source>
</evidence>
<dbReference type="PANTHER" id="PTHR43394:SF1">
    <property type="entry name" value="ATP-BINDING CASSETTE SUB-FAMILY B MEMBER 10, MITOCHONDRIAL"/>
    <property type="match status" value="1"/>
</dbReference>
<dbReference type="InterPro" id="IPR039421">
    <property type="entry name" value="Type_1_exporter"/>
</dbReference>
<dbReference type="Pfam" id="PF00664">
    <property type="entry name" value="ABC_membrane"/>
    <property type="match status" value="1"/>
</dbReference>
<feature type="transmembrane region" description="Helical" evidence="9">
    <location>
        <begin position="53"/>
        <end position="86"/>
    </location>
</feature>
<dbReference type="Gene3D" id="1.20.1560.10">
    <property type="entry name" value="ABC transporter type 1, transmembrane domain"/>
    <property type="match status" value="1"/>
</dbReference>
<feature type="transmembrane region" description="Helical" evidence="9">
    <location>
        <begin position="236"/>
        <end position="259"/>
    </location>
</feature>
<evidence type="ECO:0000256" key="6">
    <source>
        <dbReference type="ARBA" id="ARBA00022840"/>
    </source>
</evidence>
<gene>
    <name evidence="12" type="ORF">FUSO3_03440</name>
</gene>
<proteinExistence type="predicted"/>
<dbReference type="GO" id="GO:0016887">
    <property type="term" value="F:ATP hydrolysis activity"/>
    <property type="evidence" value="ECO:0007669"/>
    <property type="project" value="InterPro"/>
</dbReference>
<evidence type="ECO:0000256" key="1">
    <source>
        <dbReference type="ARBA" id="ARBA00004651"/>
    </source>
</evidence>
<keyword evidence="6" id="KW-0067">ATP-binding</keyword>
<dbReference type="InterPro" id="IPR011527">
    <property type="entry name" value="ABC1_TM_dom"/>
</dbReference>
<dbReference type="PROSITE" id="PS50893">
    <property type="entry name" value="ABC_TRANSPORTER_2"/>
    <property type="match status" value="1"/>
</dbReference>
<evidence type="ECO:0000256" key="3">
    <source>
        <dbReference type="ARBA" id="ARBA00022475"/>
    </source>
</evidence>
<feature type="transmembrane region" description="Helical" evidence="9">
    <location>
        <begin position="21"/>
        <end position="41"/>
    </location>
</feature>
<dbReference type="Proteomes" id="UP000027473">
    <property type="component" value="Unassembled WGS sequence"/>
</dbReference>
<dbReference type="PANTHER" id="PTHR43394">
    <property type="entry name" value="ATP-DEPENDENT PERMEASE MDL1, MITOCHONDRIAL"/>
    <property type="match status" value="1"/>
</dbReference>
<comment type="subcellular location">
    <subcellularLocation>
        <location evidence="1">Cell membrane</location>
        <topology evidence="1">Multi-pass membrane protein</topology>
    </subcellularLocation>
</comment>
<evidence type="ECO:0000259" key="10">
    <source>
        <dbReference type="PROSITE" id="PS50893"/>
    </source>
</evidence>
<dbReference type="CDD" id="cd18548">
    <property type="entry name" value="ABC_6TM_Tm287_like"/>
    <property type="match status" value="1"/>
</dbReference>
<reference evidence="12 13" key="1">
    <citation type="submission" date="2014-01" db="EMBL/GenBank/DDBJ databases">
        <title>Comparative genomics of Fusobacterium necrophorum wild isolates.</title>
        <authorList>
            <person name="Kittichotirat W."/>
            <person name="Bumgarner R.E."/>
            <person name="Lawrence P."/>
        </authorList>
    </citation>
    <scope>NUCLEOTIDE SEQUENCE [LARGE SCALE GENOMIC DNA]</scope>
    <source>
        <strain evidence="12 13">BL</strain>
    </source>
</reference>
<name>A0AB73BXG1_9FUSO</name>
<organism evidence="12 13">
    <name type="scientific">Fusobacterium necrophorum BL</name>
    <dbReference type="NCBI Taxonomy" id="1441732"/>
    <lineage>
        <taxon>Bacteria</taxon>
        <taxon>Fusobacteriati</taxon>
        <taxon>Fusobacteriota</taxon>
        <taxon>Fusobacteriia</taxon>
        <taxon>Fusobacteriales</taxon>
        <taxon>Fusobacteriaceae</taxon>
        <taxon>Fusobacterium</taxon>
    </lineage>
</organism>
<dbReference type="Gene3D" id="3.40.50.300">
    <property type="entry name" value="P-loop containing nucleotide triphosphate hydrolases"/>
    <property type="match status" value="1"/>
</dbReference>
<dbReference type="InterPro" id="IPR036640">
    <property type="entry name" value="ABC1_TM_sf"/>
</dbReference>
<evidence type="ECO:0000256" key="2">
    <source>
        <dbReference type="ARBA" id="ARBA00022448"/>
    </source>
</evidence>
<keyword evidence="4 9" id="KW-0812">Transmembrane</keyword>
<feature type="transmembrane region" description="Helical" evidence="9">
    <location>
        <begin position="279"/>
        <end position="300"/>
    </location>
</feature>
<dbReference type="GO" id="GO:0015421">
    <property type="term" value="F:ABC-type oligopeptide transporter activity"/>
    <property type="evidence" value="ECO:0007669"/>
    <property type="project" value="TreeGrafter"/>
</dbReference>
<dbReference type="FunFam" id="3.40.50.300:FF:000221">
    <property type="entry name" value="Multidrug ABC transporter ATP-binding protein"/>
    <property type="match status" value="1"/>
</dbReference>
<dbReference type="SUPFAM" id="SSF90123">
    <property type="entry name" value="ABC transporter transmembrane region"/>
    <property type="match status" value="1"/>
</dbReference>
<comment type="caution">
    <text evidence="12">The sequence shown here is derived from an EMBL/GenBank/DDBJ whole genome shotgun (WGS) entry which is preliminary data.</text>
</comment>
<evidence type="ECO:0000313" key="12">
    <source>
        <dbReference type="EMBL" id="KDE64113.1"/>
    </source>
</evidence>
<evidence type="ECO:0000313" key="13">
    <source>
        <dbReference type="Proteomes" id="UP000027473"/>
    </source>
</evidence>
<accession>A0AB73BXG1</accession>
<feature type="transmembrane region" description="Helical" evidence="9">
    <location>
        <begin position="157"/>
        <end position="175"/>
    </location>
</feature>
<keyword evidence="5" id="KW-0547">Nucleotide-binding</keyword>
<keyword evidence="7 9" id="KW-1133">Transmembrane helix</keyword>
<evidence type="ECO:0000256" key="9">
    <source>
        <dbReference type="SAM" id="Phobius"/>
    </source>
</evidence>
<dbReference type="AlphaFoldDB" id="A0AB73BXG1"/>
<dbReference type="InterPro" id="IPR017871">
    <property type="entry name" value="ABC_transporter-like_CS"/>
</dbReference>
<feature type="domain" description="ABC transporter" evidence="10">
    <location>
        <begin position="335"/>
        <end position="571"/>
    </location>
</feature>
<evidence type="ECO:0000256" key="5">
    <source>
        <dbReference type="ARBA" id="ARBA00022741"/>
    </source>
</evidence>
<feature type="domain" description="ABC transmembrane type-1" evidence="11">
    <location>
        <begin position="32"/>
        <end position="302"/>
    </location>
</feature>
<evidence type="ECO:0000259" key="11">
    <source>
        <dbReference type="PROSITE" id="PS50929"/>
    </source>
</evidence>
<dbReference type="PROSITE" id="PS50929">
    <property type="entry name" value="ABC_TM1F"/>
    <property type="match status" value="1"/>
</dbReference>
<evidence type="ECO:0000256" key="7">
    <source>
        <dbReference type="ARBA" id="ARBA00022989"/>
    </source>
</evidence>
<feature type="transmembrane region" description="Helical" evidence="9">
    <location>
        <begin position="127"/>
        <end position="151"/>
    </location>
</feature>